<dbReference type="Gene3D" id="3.40.50.150">
    <property type="entry name" value="Vaccinia Virus protein VP39"/>
    <property type="match status" value="1"/>
</dbReference>
<dbReference type="KEGG" id="bha:BH2058"/>
<dbReference type="AlphaFoldDB" id="Q9KB70"/>
<dbReference type="InterPro" id="IPR029063">
    <property type="entry name" value="SAM-dependent_MTases_sf"/>
</dbReference>
<organism evidence="5 6">
    <name type="scientific">Halalkalibacterium halodurans (strain ATCC BAA-125 / DSM 18197 / FERM 7344 / JCM 9153 / C-125)</name>
    <name type="common">Bacillus halodurans</name>
    <dbReference type="NCBI Taxonomy" id="272558"/>
    <lineage>
        <taxon>Bacteria</taxon>
        <taxon>Bacillati</taxon>
        <taxon>Bacillota</taxon>
        <taxon>Bacilli</taxon>
        <taxon>Bacillales</taxon>
        <taxon>Bacillaceae</taxon>
        <taxon>Halalkalibacterium (ex Joshi et al. 2022)</taxon>
    </lineage>
</organism>
<keyword evidence="3" id="KW-0949">S-adenosyl-L-methionine</keyword>
<evidence type="ECO:0000313" key="5">
    <source>
        <dbReference type="EMBL" id="BAB05777.1"/>
    </source>
</evidence>
<dbReference type="OrthoDB" id="9804312at2"/>
<dbReference type="CDD" id="cd02440">
    <property type="entry name" value="AdoMet_MTases"/>
    <property type="match status" value="1"/>
</dbReference>
<dbReference type="RefSeq" id="WP_010898216.1">
    <property type="nucleotide sequence ID" value="NC_002570.2"/>
</dbReference>
<sequence>MVQLIKKYEDLLCLLDELIKNESTFRWDEFYLERERDVPFFVLAPDEQLVEYVCTGLIESGKVLELGCGPGRNAIYLAENHFEVDVVDLSQKAIDWAMDRANERKASIRFIRENIFNLNVNKASYDLVYDSGCFHHIPPHRRMDYIHLVTTALKPGGHFGLTCFIENGPLGGAAISDLDVYRQQSLQGGLGFTEQKLIQIFDDFAVIEIRKMKEYPNDSSRFGVNGLLTALFQKKKVEKVK</sequence>
<dbReference type="InterPro" id="IPR041698">
    <property type="entry name" value="Methyltransf_25"/>
</dbReference>
<keyword evidence="6" id="KW-1185">Reference proteome</keyword>
<evidence type="ECO:0000256" key="1">
    <source>
        <dbReference type="ARBA" id="ARBA00022603"/>
    </source>
</evidence>
<keyword evidence="1" id="KW-0489">Methyltransferase</keyword>
<feature type="domain" description="Methyltransferase" evidence="4">
    <location>
        <begin position="63"/>
        <end position="157"/>
    </location>
</feature>
<dbReference type="STRING" id="272558.gene:10727956"/>
<dbReference type="Pfam" id="PF13649">
    <property type="entry name" value="Methyltransf_25"/>
    <property type="match status" value="1"/>
</dbReference>
<gene>
    <name evidence="5" type="ordered locus">BH2058</name>
</gene>
<proteinExistence type="predicted"/>
<dbReference type="GO" id="GO:0008168">
    <property type="term" value="F:methyltransferase activity"/>
    <property type="evidence" value="ECO:0007669"/>
    <property type="project" value="UniProtKB-KW"/>
</dbReference>
<dbReference type="GO" id="GO:0032259">
    <property type="term" value="P:methylation"/>
    <property type="evidence" value="ECO:0007669"/>
    <property type="project" value="UniProtKB-KW"/>
</dbReference>
<evidence type="ECO:0000256" key="2">
    <source>
        <dbReference type="ARBA" id="ARBA00022679"/>
    </source>
</evidence>
<evidence type="ECO:0000256" key="3">
    <source>
        <dbReference type="ARBA" id="ARBA00022691"/>
    </source>
</evidence>
<dbReference type="HOGENOM" id="CLU_056435_3_0_9"/>
<reference evidence="5 6" key="1">
    <citation type="journal article" date="2000" name="Nucleic Acids Res.">
        <title>Complete genome sequence of the alkaliphilic bacterium Bacillus halodurans and genomic sequence comparison with Bacillus subtilis.</title>
        <authorList>
            <person name="Takami H."/>
            <person name="Nakasone K."/>
            <person name="Takaki Y."/>
            <person name="Maeno G."/>
            <person name="Sasaki R."/>
            <person name="Masui N."/>
            <person name="Fuji F."/>
            <person name="Hirama C."/>
            <person name="Nakamura Y."/>
            <person name="Ogasawara N."/>
            <person name="Kuhara S."/>
            <person name="Horikoshi K."/>
        </authorList>
    </citation>
    <scope>NUCLEOTIDE SEQUENCE [LARGE SCALE GENOMIC DNA]</scope>
    <source>
        <strain evidence="6">ATCC BAA-125 / DSM 18197 / FERM 7344 / JCM 9153 / C-125</strain>
    </source>
</reference>
<evidence type="ECO:0000259" key="4">
    <source>
        <dbReference type="Pfam" id="PF13649"/>
    </source>
</evidence>
<protein>
    <submittedName>
        <fullName evidence="5">BH2058 protein</fullName>
    </submittedName>
</protein>
<accession>Q9KB70</accession>
<dbReference type="eggNOG" id="COG0500">
    <property type="taxonomic scope" value="Bacteria"/>
</dbReference>
<dbReference type="SUPFAM" id="SSF53335">
    <property type="entry name" value="S-adenosyl-L-methionine-dependent methyltransferases"/>
    <property type="match status" value="1"/>
</dbReference>
<keyword evidence="2" id="KW-0808">Transferase</keyword>
<dbReference type="Proteomes" id="UP000001258">
    <property type="component" value="Chromosome"/>
</dbReference>
<name>Q9KB70_HALH5</name>
<dbReference type="PIR" id="B83907">
    <property type="entry name" value="B83907"/>
</dbReference>
<dbReference type="PANTHER" id="PTHR43464">
    <property type="entry name" value="METHYLTRANSFERASE"/>
    <property type="match status" value="1"/>
</dbReference>
<dbReference type="PANTHER" id="PTHR43464:SF19">
    <property type="entry name" value="UBIQUINONE BIOSYNTHESIS O-METHYLTRANSFERASE, MITOCHONDRIAL"/>
    <property type="match status" value="1"/>
</dbReference>
<evidence type="ECO:0000313" key="6">
    <source>
        <dbReference type="Proteomes" id="UP000001258"/>
    </source>
</evidence>
<dbReference type="EMBL" id="BA000004">
    <property type="protein sequence ID" value="BAB05777.1"/>
    <property type="molecule type" value="Genomic_DNA"/>
</dbReference>